<dbReference type="OrthoDB" id="9802365at2"/>
<gene>
    <name evidence="1 4" type="primary">sfsA</name>
    <name evidence="4" type="ORF">CLHUN_37320</name>
</gene>
<name>A0A1V4SF51_RUMHU</name>
<feature type="domain" description="Sugar fermentation stimulation protein C-terminal" evidence="2">
    <location>
        <begin position="80"/>
        <end position="213"/>
    </location>
</feature>
<dbReference type="AlphaFoldDB" id="A0A1V4SF51"/>
<dbReference type="Gene3D" id="2.40.50.580">
    <property type="match status" value="1"/>
</dbReference>
<dbReference type="Pfam" id="PF03749">
    <property type="entry name" value="SfsA"/>
    <property type="match status" value="1"/>
</dbReference>
<accession>A0A1V4SF51</accession>
<organism evidence="4 5">
    <name type="scientific">Ruminiclostridium hungatei</name>
    <name type="common">Clostridium hungatei</name>
    <dbReference type="NCBI Taxonomy" id="48256"/>
    <lineage>
        <taxon>Bacteria</taxon>
        <taxon>Bacillati</taxon>
        <taxon>Bacillota</taxon>
        <taxon>Clostridia</taxon>
        <taxon>Eubacteriales</taxon>
        <taxon>Oscillospiraceae</taxon>
        <taxon>Ruminiclostridium</taxon>
    </lineage>
</organism>
<dbReference type="Gene3D" id="3.40.1350.60">
    <property type="match status" value="1"/>
</dbReference>
<sequence length="226" mass="26062">MNYRNIRSASFIDRPNRFIAKIQLDGSIELCHVKNTGRCRELLTPGATVFVQEFDTLSRKTKYDLIGVMKGERMVNMDSQVPNKVFQEWMAAGNFLKDITLIKPEAKFRNSRFDFYVETEKDRIFIEVKGVTLEKDNIVLFPDAPTERGVKHIRELMECVDEGYKAYIVFIIQMKGVKYFTPNSETHEAFAHIIRLAQSKGVKVMACDCDVGNDYITVSERVEVKL</sequence>
<feature type="domain" description="SfsA N-terminal OB" evidence="3">
    <location>
        <begin position="12"/>
        <end position="76"/>
    </location>
</feature>
<evidence type="ECO:0000313" key="5">
    <source>
        <dbReference type="Proteomes" id="UP000191554"/>
    </source>
</evidence>
<dbReference type="Proteomes" id="UP000191554">
    <property type="component" value="Unassembled WGS sequence"/>
</dbReference>
<dbReference type="InterPro" id="IPR041465">
    <property type="entry name" value="SfsA_N"/>
</dbReference>
<dbReference type="STRING" id="48256.CLHUN_37320"/>
<dbReference type="CDD" id="cd22359">
    <property type="entry name" value="SfsA-like_bacterial"/>
    <property type="match status" value="1"/>
</dbReference>
<comment type="caution">
    <text evidence="4">The sequence shown here is derived from an EMBL/GenBank/DDBJ whole genome shotgun (WGS) entry which is preliminary data.</text>
</comment>
<protein>
    <recommendedName>
        <fullName evidence="1">Sugar fermentation stimulation protein homolog</fullName>
    </recommendedName>
</protein>
<dbReference type="HAMAP" id="MF_00095">
    <property type="entry name" value="SfsA"/>
    <property type="match status" value="1"/>
</dbReference>
<dbReference type="RefSeq" id="WP_080066133.1">
    <property type="nucleotide sequence ID" value="NZ_MZGX01000029.1"/>
</dbReference>
<dbReference type="PANTHER" id="PTHR30545:SF2">
    <property type="entry name" value="SUGAR FERMENTATION STIMULATION PROTEIN A"/>
    <property type="match status" value="1"/>
</dbReference>
<comment type="similarity">
    <text evidence="1">Belongs to the SfsA family.</text>
</comment>
<dbReference type="InterPro" id="IPR040452">
    <property type="entry name" value="SfsA_C"/>
</dbReference>
<dbReference type="NCBIfam" id="TIGR00230">
    <property type="entry name" value="sfsA"/>
    <property type="match status" value="1"/>
</dbReference>
<dbReference type="InterPro" id="IPR005224">
    <property type="entry name" value="SfsA"/>
</dbReference>
<dbReference type="Pfam" id="PF17746">
    <property type="entry name" value="SfsA_N"/>
    <property type="match status" value="1"/>
</dbReference>
<dbReference type="PANTHER" id="PTHR30545">
    <property type="entry name" value="SUGAR FERMENTATION STIMULATION PROTEIN A"/>
    <property type="match status" value="1"/>
</dbReference>
<keyword evidence="5" id="KW-1185">Reference proteome</keyword>
<evidence type="ECO:0000259" key="3">
    <source>
        <dbReference type="Pfam" id="PF17746"/>
    </source>
</evidence>
<evidence type="ECO:0000256" key="1">
    <source>
        <dbReference type="HAMAP-Rule" id="MF_00095"/>
    </source>
</evidence>
<dbReference type="GO" id="GO:0003677">
    <property type="term" value="F:DNA binding"/>
    <property type="evidence" value="ECO:0007669"/>
    <property type="project" value="InterPro"/>
</dbReference>
<reference evidence="4 5" key="1">
    <citation type="submission" date="2017-03" db="EMBL/GenBank/DDBJ databases">
        <title>Genome sequence of Clostridium hungatei DSM 14427.</title>
        <authorList>
            <person name="Poehlein A."/>
            <person name="Daniel R."/>
        </authorList>
    </citation>
    <scope>NUCLEOTIDE SEQUENCE [LARGE SCALE GENOMIC DNA]</scope>
    <source>
        <strain evidence="4 5">DSM 14427</strain>
    </source>
</reference>
<evidence type="ECO:0000259" key="2">
    <source>
        <dbReference type="Pfam" id="PF03749"/>
    </source>
</evidence>
<proteinExistence type="inferred from homology"/>
<evidence type="ECO:0000313" key="4">
    <source>
        <dbReference type="EMBL" id="OPX42434.1"/>
    </source>
</evidence>
<dbReference type="EMBL" id="MZGX01000029">
    <property type="protein sequence ID" value="OPX42434.1"/>
    <property type="molecule type" value="Genomic_DNA"/>
</dbReference>